<dbReference type="STRING" id="1192866.LEP1GSC133_1199"/>
<proteinExistence type="predicted"/>
<organism evidence="1 2">
    <name type="scientific">Leptospira borgpetersenii serovar Pomona str. 200901868</name>
    <dbReference type="NCBI Taxonomy" id="1192866"/>
    <lineage>
        <taxon>Bacteria</taxon>
        <taxon>Pseudomonadati</taxon>
        <taxon>Spirochaetota</taxon>
        <taxon>Spirochaetia</taxon>
        <taxon>Leptospirales</taxon>
        <taxon>Leptospiraceae</taxon>
        <taxon>Leptospira</taxon>
    </lineage>
</organism>
<dbReference type="EMBL" id="AKWF02000095">
    <property type="protein sequence ID" value="EMO61567.1"/>
    <property type="molecule type" value="Genomic_DNA"/>
</dbReference>
<protein>
    <submittedName>
        <fullName evidence="1">Uncharacterized protein</fullName>
    </submittedName>
</protein>
<evidence type="ECO:0000313" key="1">
    <source>
        <dbReference type="EMBL" id="EMO61567.1"/>
    </source>
</evidence>
<dbReference type="AlphaFoldDB" id="M6VVR4"/>
<gene>
    <name evidence="1" type="ORF">LEP1GSC133_1199</name>
</gene>
<comment type="caution">
    <text evidence="1">The sequence shown here is derived from an EMBL/GenBank/DDBJ whole genome shotgun (WGS) entry which is preliminary data.</text>
</comment>
<name>M6VVR4_LEPBO</name>
<sequence>MDEGIKFKRTIKGFQVLGILTKTVGYQIGFRKKIPKIDTIKPATKSV</sequence>
<accession>M6VVR4</accession>
<dbReference type="Proteomes" id="UP000012159">
    <property type="component" value="Unassembled WGS sequence"/>
</dbReference>
<evidence type="ECO:0000313" key="2">
    <source>
        <dbReference type="Proteomes" id="UP000012159"/>
    </source>
</evidence>
<reference evidence="1 2" key="1">
    <citation type="submission" date="2013-01" db="EMBL/GenBank/DDBJ databases">
        <authorList>
            <person name="Harkins D.M."/>
            <person name="Durkin A.S."/>
            <person name="Brinkac L.M."/>
            <person name="Haft D.H."/>
            <person name="Selengut J.D."/>
            <person name="Sanka R."/>
            <person name="DePew J."/>
            <person name="Purushe J."/>
            <person name="Picardeau M."/>
            <person name="Werts C."/>
            <person name="Goarant C."/>
            <person name="Vinetz J.M."/>
            <person name="Sutton G.G."/>
            <person name="Nierman W.C."/>
            <person name="Fouts D.E."/>
        </authorList>
    </citation>
    <scope>NUCLEOTIDE SEQUENCE [LARGE SCALE GENOMIC DNA]</scope>
    <source>
        <strain evidence="1 2">200901868</strain>
    </source>
</reference>